<dbReference type="InterPro" id="IPR011701">
    <property type="entry name" value="MFS"/>
</dbReference>
<keyword evidence="5 7" id="KW-1133">Transmembrane helix</keyword>
<comment type="subcellular location">
    <subcellularLocation>
        <location evidence="1">Cell membrane</location>
        <topology evidence="1">Multi-pass membrane protein</topology>
    </subcellularLocation>
</comment>
<evidence type="ECO:0000313" key="8">
    <source>
        <dbReference type="EMBL" id="KMK09393.1"/>
    </source>
</evidence>
<evidence type="ECO:0000256" key="4">
    <source>
        <dbReference type="ARBA" id="ARBA00022692"/>
    </source>
</evidence>
<dbReference type="PANTHER" id="PTHR42718">
    <property type="entry name" value="MAJOR FACILITATOR SUPERFAMILY MULTIDRUG TRANSPORTER MFSC"/>
    <property type="match status" value="1"/>
</dbReference>
<dbReference type="PATRIC" id="fig|61647.15.peg.4034"/>
<feature type="transmembrane region" description="Helical" evidence="7">
    <location>
        <begin position="64"/>
        <end position="89"/>
    </location>
</feature>
<feature type="transmembrane region" description="Helical" evidence="7">
    <location>
        <begin position="130"/>
        <end position="149"/>
    </location>
</feature>
<reference evidence="8 9" key="1">
    <citation type="submission" date="2015-05" db="EMBL/GenBank/DDBJ databases">
        <title>Genome sequences of Pluralibacter gergoviae.</title>
        <authorList>
            <person name="Greninger A.L."/>
            <person name="Miller S."/>
        </authorList>
    </citation>
    <scope>NUCLEOTIDE SEQUENCE [LARGE SCALE GENOMIC DNA]</scope>
    <source>
        <strain evidence="8 9">JS81F13</strain>
    </source>
</reference>
<evidence type="ECO:0000256" key="3">
    <source>
        <dbReference type="ARBA" id="ARBA00022475"/>
    </source>
</evidence>
<evidence type="ECO:0000256" key="7">
    <source>
        <dbReference type="SAM" id="Phobius"/>
    </source>
</evidence>
<accession>A0A0J5KPB5</accession>
<evidence type="ECO:0000256" key="5">
    <source>
        <dbReference type="ARBA" id="ARBA00022989"/>
    </source>
</evidence>
<dbReference type="InterPro" id="IPR036259">
    <property type="entry name" value="MFS_trans_sf"/>
</dbReference>
<dbReference type="Proteomes" id="UP000036196">
    <property type="component" value="Unassembled WGS sequence"/>
</dbReference>
<sequence length="255" mass="27370">MGTISIVFTVYSLTEGLNGPVWIPVILLCGAVLLMRQFILRSLNSTVNTGMPVLRFELFRHRNFRLCAAVMFFGALAASITLFVIPFLLQLTLKYSSLESGYVMAFHAFGVIAGTLFAGRYISKTGSARLLCLGMLGMAFCTLGLIIISDAPSSNSVSANLFVSGIMFGLTIVPLQTLPFRELSVKEITHATTLIGVIRLLAMTTGAALGSAGLSMPVISAMNVLYMVTLLLAVIFFTGGFMVSLRLLNLTMAST</sequence>
<keyword evidence="9" id="KW-1185">Reference proteome</keyword>
<name>A0A0J5KPB5_PLUGE</name>
<evidence type="ECO:0000313" key="9">
    <source>
        <dbReference type="Proteomes" id="UP000036196"/>
    </source>
</evidence>
<feature type="transmembrane region" description="Helical" evidence="7">
    <location>
        <begin position="161"/>
        <end position="180"/>
    </location>
</feature>
<evidence type="ECO:0000256" key="1">
    <source>
        <dbReference type="ARBA" id="ARBA00004651"/>
    </source>
</evidence>
<keyword evidence="2" id="KW-0813">Transport</keyword>
<dbReference type="SUPFAM" id="SSF103473">
    <property type="entry name" value="MFS general substrate transporter"/>
    <property type="match status" value="1"/>
</dbReference>
<protein>
    <submittedName>
        <fullName evidence="8">Uncharacterized protein</fullName>
    </submittedName>
</protein>
<feature type="transmembrane region" description="Helical" evidence="7">
    <location>
        <begin position="192"/>
        <end position="212"/>
    </location>
</feature>
<dbReference type="Pfam" id="PF07690">
    <property type="entry name" value="MFS_1"/>
    <property type="match status" value="1"/>
</dbReference>
<evidence type="ECO:0000256" key="6">
    <source>
        <dbReference type="ARBA" id="ARBA00023136"/>
    </source>
</evidence>
<evidence type="ECO:0000256" key="2">
    <source>
        <dbReference type="ARBA" id="ARBA00022448"/>
    </source>
</evidence>
<dbReference type="GO" id="GO:0005886">
    <property type="term" value="C:plasma membrane"/>
    <property type="evidence" value="ECO:0007669"/>
    <property type="project" value="UniProtKB-SubCell"/>
</dbReference>
<keyword evidence="6 7" id="KW-0472">Membrane</keyword>
<feature type="transmembrane region" description="Helical" evidence="7">
    <location>
        <begin position="21"/>
        <end position="43"/>
    </location>
</feature>
<gene>
    <name evidence="8" type="ORF">ABW06_24155</name>
</gene>
<comment type="caution">
    <text evidence="8">The sequence shown here is derived from an EMBL/GenBank/DDBJ whole genome shotgun (WGS) entry which is preliminary data.</text>
</comment>
<feature type="transmembrane region" description="Helical" evidence="7">
    <location>
        <begin position="101"/>
        <end position="118"/>
    </location>
</feature>
<dbReference type="GO" id="GO:0022857">
    <property type="term" value="F:transmembrane transporter activity"/>
    <property type="evidence" value="ECO:0007669"/>
    <property type="project" value="InterPro"/>
</dbReference>
<proteinExistence type="predicted"/>
<organism evidence="8 9">
    <name type="scientific">Pluralibacter gergoviae</name>
    <name type="common">Enterobacter gergoviae</name>
    <dbReference type="NCBI Taxonomy" id="61647"/>
    <lineage>
        <taxon>Bacteria</taxon>
        <taxon>Pseudomonadati</taxon>
        <taxon>Pseudomonadota</taxon>
        <taxon>Gammaproteobacteria</taxon>
        <taxon>Enterobacterales</taxon>
        <taxon>Enterobacteriaceae</taxon>
        <taxon>Pluralibacter</taxon>
    </lineage>
</organism>
<dbReference type="Gene3D" id="1.20.1250.20">
    <property type="entry name" value="MFS general substrate transporter like domains"/>
    <property type="match status" value="1"/>
</dbReference>
<dbReference type="EMBL" id="LDZF01000042">
    <property type="protein sequence ID" value="KMK09393.1"/>
    <property type="molecule type" value="Genomic_DNA"/>
</dbReference>
<keyword evidence="4 7" id="KW-0812">Transmembrane</keyword>
<feature type="transmembrane region" description="Helical" evidence="7">
    <location>
        <begin position="224"/>
        <end position="248"/>
    </location>
</feature>
<keyword evidence="3" id="KW-1003">Cell membrane</keyword>
<dbReference type="PANTHER" id="PTHR42718:SF46">
    <property type="entry name" value="BLR6921 PROTEIN"/>
    <property type="match status" value="1"/>
</dbReference>
<dbReference type="AlphaFoldDB" id="A0A0J5KPB5"/>